<protein>
    <submittedName>
        <fullName evidence="2">Signal recognition particle, subunit Srp9</fullName>
    </submittedName>
</protein>
<feature type="region of interest" description="Disordered" evidence="1">
    <location>
        <begin position="88"/>
        <end position="130"/>
    </location>
</feature>
<proteinExistence type="predicted"/>
<evidence type="ECO:0000256" key="1">
    <source>
        <dbReference type="SAM" id="MobiDB-lite"/>
    </source>
</evidence>
<feature type="compositionally biased region" description="Basic residues" evidence="1">
    <location>
        <begin position="120"/>
        <end position="130"/>
    </location>
</feature>
<organism evidence="2">
    <name type="scientific">Phaffia rhodozyma</name>
    <name type="common">Yeast</name>
    <name type="synonym">Xanthophyllomyces dendrorhous</name>
    <dbReference type="NCBI Taxonomy" id="264483"/>
    <lineage>
        <taxon>Eukaryota</taxon>
        <taxon>Fungi</taxon>
        <taxon>Dikarya</taxon>
        <taxon>Basidiomycota</taxon>
        <taxon>Agaricomycotina</taxon>
        <taxon>Tremellomycetes</taxon>
        <taxon>Cystofilobasidiales</taxon>
        <taxon>Mrakiaceae</taxon>
        <taxon>Phaffia</taxon>
    </lineage>
</organism>
<dbReference type="EMBL" id="LN483345">
    <property type="protein sequence ID" value="CDZ98530.1"/>
    <property type="molecule type" value="Genomic_DNA"/>
</dbReference>
<dbReference type="InterPro" id="IPR009018">
    <property type="entry name" value="Signal_recog_particle_SRP9/14"/>
</dbReference>
<sequence>MHSSFKTRDCTRYSIKFRAVDGVLVLKVTDDNKVISHKTRSSVLLNRFEQLNKTLMARMMNLPLAPPPSLSTSLPNFINPASTTTNLLSSSAAGLDSTHIPERAEGTEGAEKVTSAGAGSKKKKNKGKKK</sequence>
<evidence type="ECO:0000313" key="2">
    <source>
        <dbReference type="EMBL" id="CDZ98530.1"/>
    </source>
</evidence>
<dbReference type="GO" id="GO:0006614">
    <property type="term" value="P:SRP-dependent cotranslational protein targeting to membrane"/>
    <property type="evidence" value="ECO:0007669"/>
    <property type="project" value="InterPro"/>
</dbReference>
<accession>A0A0F7SJB6</accession>
<dbReference type="GO" id="GO:0008312">
    <property type="term" value="F:7S RNA binding"/>
    <property type="evidence" value="ECO:0007669"/>
    <property type="project" value="InterPro"/>
</dbReference>
<dbReference type="GO" id="GO:0005786">
    <property type="term" value="C:signal recognition particle, endoplasmic reticulum targeting"/>
    <property type="evidence" value="ECO:0007669"/>
    <property type="project" value="TreeGrafter"/>
</dbReference>
<dbReference type="Gene3D" id="3.30.720.10">
    <property type="entry name" value="Signal recognition particle alu RNA binding heterodimer, srp9/1"/>
    <property type="match status" value="1"/>
</dbReference>
<dbReference type="PANTHER" id="PTHR12834:SF12">
    <property type="entry name" value="SIGNAL RECOGNITION PARTICLE 9 KDA PROTEIN"/>
    <property type="match status" value="1"/>
</dbReference>
<name>A0A0F7SJB6_PHARH</name>
<feature type="compositionally biased region" description="Basic and acidic residues" evidence="1">
    <location>
        <begin position="99"/>
        <end position="111"/>
    </location>
</feature>
<dbReference type="InterPro" id="IPR039914">
    <property type="entry name" value="SRP9-like"/>
</dbReference>
<dbReference type="SUPFAM" id="SSF54762">
    <property type="entry name" value="Signal recognition particle alu RNA binding heterodimer, SRP9/14"/>
    <property type="match status" value="1"/>
</dbReference>
<dbReference type="AlphaFoldDB" id="A0A0F7SJB6"/>
<reference evidence="2" key="1">
    <citation type="submission" date="2014-08" db="EMBL/GenBank/DDBJ databases">
        <authorList>
            <person name="Sharma Rahul"/>
            <person name="Thines Marco"/>
        </authorList>
    </citation>
    <scope>NUCLEOTIDE SEQUENCE</scope>
</reference>
<dbReference type="PANTHER" id="PTHR12834">
    <property type="entry name" value="SIGNAL RECOGNITION PARTICLE 9 KDA PROTEIN"/>
    <property type="match status" value="1"/>
</dbReference>